<proteinExistence type="predicted"/>
<accession>A0A401VXN5</accession>
<dbReference type="Proteomes" id="UP000286746">
    <property type="component" value="Unassembled WGS sequence"/>
</dbReference>
<reference evidence="2 3" key="1">
    <citation type="submission" date="2018-11" db="EMBL/GenBank/DDBJ databases">
        <title>Whole genome sequence of Streptomyces paromomycinus NBRC 15454(T).</title>
        <authorList>
            <person name="Komaki H."/>
            <person name="Tamura T."/>
        </authorList>
    </citation>
    <scope>NUCLEOTIDE SEQUENCE [LARGE SCALE GENOMIC DNA]</scope>
    <source>
        <strain evidence="2 3">NBRC 15454</strain>
    </source>
</reference>
<name>A0A401VXN5_STREY</name>
<dbReference type="RefSeq" id="WP_246177249.1">
    <property type="nucleotide sequence ID" value="NZ_BHZD01000001.1"/>
</dbReference>
<protein>
    <recommendedName>
        <fullName evidence="4">Sensor domain-containing protein</fullName>
    </recommendedName>
</protein>
<comment type="caution">
    <text evidence="2">The sequence shown here is derived from an EMBL/GenBank/DDBJ whole genome shotgun (WGS) entry which is preliminary data.</text>
</comment>
<dbReference type="AlphaFoldDB" id="A0A401VXN5"/>
<dbReference type="PROSITE" id="PS51257">
    <property type="entry name" value="PROKAR_LIPOPROTEIN"/>
    <property type="match status" value="1"/>
</dbReference>
<sequence>MRLRPTALFSLAAVSVLAMSSCSATASTAAADKAAASPARSTGDKPASPLSAGQLQERLLTAADLGRGYTVKPVREARHEKVTVVGCPALEKLGGEAAAGGVLDFPRRASVSFAYTGEADSEVSEDLYSDSAPKLSAASRRIFAAMASCPAYRVTIGSTPVEVATEKVPAPRLGEEHWSQTLTFTVSGRSSVVKQTAVRTGTVLVVVSGSPGLVDAHVHKAVSTARAAT</sequence>
<evidence type="ECO:0000313" key="3">
    <source>
        <dbReference type="Proteomes" id="UP000286746"/>
    </source>
</evidence>
<dbReference type="EMBL" id="BHZD01000001">
    <property type="protein sequence ID" value="GCD41819.1"/>
    <property type="molecule type" value="Genomic_DNA"/>
</dbReference>
<evidence type="ECO:0000256" key="1">
    <source>
        <dbReference type="SAM" id="SignalP"/>
    </source>
</evidence>
<evidence type="ECO:0000313" key="2">
    <source>
        <dbReference type="EMBL" id="GCD41819.1"/>
    </source>
</evidence>
<feature type="chain" id="PRO_5038577249" description="Sensor domain-containing protein" evidence="1">
    <location>
        <begin position="27"/>
        <end position="229"/>
    </location>
</feature>
<feature type="signal peptide" evidence="1">
    <location>
        <begin position="1"/>
        <end position="26"/>
    </location>
</feature>
<keyword evidence="1" id="KW-0732">Signal</keyword>
<keyword evidence="3" id="KW-1185">Reference proteome</keyword>
<evidence type="ECO:0008006" key="4">
    <source>
        <dbReference type="Google" id="ProtNLM"/>
    </source>
</evidence>
<organism evidence="2 3">
    <name type="scientific">Streptomyces paromomycinus</name>
    <name type="common">Streptomyces rimosus subsp. paromomycinus</name>
    <dbReference type="NCBI Taxonomy" id="92743"/>
    <lineage>
        <taxon>Bacteria</taxon>
        <taxon>Bacillati</taxon>
        <taxon>Actinomycetota</taxon>
        <taxon>Actinomycetes</taxon>
        <taxon>Kitasatosporales</taxon>
        <taxon>Streptomycetaceae</taxon>
        <taxon>Streptomyces</taxon>
    </lineage>
</organism>
<gene>
    <name evidence="2" type="ORF">GKJPGBOP_01476</name>
</gene>